<dbReference type="Pfam" id="PF22725">
    <property type="entry name" value="GFO_IDH_MocA_C3"/>
    <property type="match status" value="1"/>
</dbReference>
<proteinExistence type="predicted"/>
<gene>
    <name evidence="3" type="ORF">ACFQ2I_18235</name>
</gene>
<name>A0ABW3HUR7_9BACL</name>
<dbReference type="SUPFAM" id="SSF51735">
    <property type="entry name" value="NAD(P)-binding Rossmann-fold domains"/>
    <property type="match status" value="1"/>
</dbReference>
<feature type="domain" description="Gfo/Idh/MocA-like oxidoreductase N-terminal" evidence="1">
    <location>
        <begin position="6"/>
        <end position="127"/>
    </location>
</feature>
<dbReference type="InterPro" id="IPR055170">
    <property type="entry name" value="GFO_IDH_MocA-like_dom"/>
</dbReference>
<evidence type="ECO:0000313" key="3">
    <source>
        <dbReference type="EMBL" id="MFD0961292.1"/>
    </source>
</evidence>
<organism evidence="3 4">
    <name type="scientific">Paenibacillus chungangensis</name>
    <dbReference type="NCBI Taxonomy" id="696535"/>
    <lineage>
        <taxon>Bacteria</taxon>
        <taxon>Bacillati</taxon>
        <taxon>Bacillota</taxon>
        <taxon>Bacilli</taxon>
        <taxon>Bacillales</taxon>
        <taxon>Paenibacillaceae</taxon>
        <taxon>Paenibacillus</taxon>
    </lineage>
</organism>
<sequence>MSKVYKLAIIGCGGIANGKHMPSLSKLDNVEMVAFCDIVEERAHEAAAKYGAEGAKVYSDYTELLKDSSIEIVHVCTPNDSHAEISIAALEAGKHVMSEKPMAKTAHDAARMAETARRTGKKLTVGYNNRFRPDSQQLKKVCEDGELGEIYYAKAHAVRRRAVPTWGVFLDEEKQGGGPLIDIGTHALDLTLWMMDNYKPKVVLGQSFHKLSQRENAANAWGPWDPAKFTVEDSAFGMIVMENGATIVLESSWALNTLEVEEARCTLSGTEGGADMKGGLRINGEQHSRLFTKEVDLKAGGVAFYEGKSESDADLEMRMWIKAIEEDTDPVVTPEQALVVSQILEAIYESAKTGKAVYFN</sequence>
<evidence type="ECO:0000313" key="4">
    <source>
        <dbReference type="Proteomes" id="UP001596989"/>
    </source>
</evidence>
<dbReference type="Pfam" id="PF01408">
    <property type="entry name" value="GFO_IDH_MocA"/>
    <property type="match status" value="1"/>
</dbReference>
<reference evidence="4" key="1">
    <citation type="journal article" date="2019" name="Int. J. Syst. Evol. Microbiol.">
        <title>The Global Catalogue of Microorganisms (GCM) 10K type strain sequencing project: providing services to taxonomists for standard genome sequencing and annotation.</title>
        <authorList>
            <consortium name="The Broad Institute Genomics Platform"/>
            <consortium name="The Broad Institute Genome Sequencing Center for Infectious Disease"/>
            <person name="Wu L."/>
            <person name="Ma J."/>
        </authorList>
    </citation>
    <scope>NUCLEOTIDE SEQUENCE [LARGE SCALE GENOMIC DNA]</scope>
    <source>
        <strain evidence="4">CCUG 59129</strain>
    </source>
</reference>
<dbReference type="Gene3D" id="3.30.360.10">
    <property type="entry name" value="Dihydrodipicolinate Reductase, domain 2"/>
    <property type="match status" value="1"/>
</dbReference>
<dbReference type="PANTHER" id="PTHR43249:SF1">
    <property type="entry name" value="D-GLUCOSIDE 3-DEHYDROGENASE"/>
    <property type="match status" value="1"/>
</dbReference>
<dbReference type="EMBL" id="JBHTJZ010000033">
    <property type="protein sequence ID" value="MFD0961292.1"/>
    <property type="molecule type" value="Genomic_DNA"/>
</dbReference>
<comment type="caution">
    <text evidence="3">The sequence shown here is derived from an EMBL/GenBank/DDBJ whole genome shotgun (WGS) entry which is preliminary data.</text>
</comment>
<protein>
    <submittedName>
        <fullName evidence="3">Gfo/Idh/MocA family protein</fullName>
    </submittedName>
</protein>
<dbReference type="InterPro" id="IPR036291">
    <property type="entry name" value="NAD(P)-bd_dom_sf"/>
</dbReference>
<dbReference type="Gene3D" id="3.40.50.720">
    <property type="entry name" value="NAD(P)-binding Rossmann-like Domain"/>
    <property type="match status" value="1"/>
</dbReference>
<dbReference type="RefSeq" id="WP_377566695.1">
    <property type="nucleotide sequence ID" value="NZ_JBHTJZ010000033.1"/>
</dbReference>
<dbReference type="InterPro" id="IPR052515">
    <property type="entry name" value="Gfo/Idh/MocA_Oxidoreductase"/>
</dbReference>
<evidence type="ECO:0000259" key="1">
    <source>
        <dbReference type="Pfam" id="PF01408"/>
    </source>
</evidence>
<dbReference type="PANTHER" id="PTHR43249">
    <property type="entry name" value="UDP-N-ACETYL-2-AMINO-2-DEOXY-D-GLUCURONATE OXIDASE"/>
    <property type="match status" value="1"/>
</dbReference>
<feature type="domain" description="GFO/IDH/MocA-like oxidoreductase" evidence="2">
    <location>
        <begin position="136"/>
        <end position="273"/>
    </location>
</feature>
<dbReference type="Proteomes" id="UP001596989">
    <property type="component" value="Unassembled WGS sequence"/>
</dbReference>
<dbReference type="InterPro" id="IPR000683">
    <property type="entry name" value="Gfo/Idh/MocA-like_OxRdtase_N"/>
</dbReference>
<keyword evidence="4" id="KW-1185">Reference proteome</keyword>
<accession>A0ABW3HUR7</accession>
<evidence type="ECO:0000259" key="2">
    <source>
        <dbReference type="Pfam" id="PF22725"/>
    </source>
</evidence>